<sequence>MFGLLWFLLLVLAALVAAQQVRQPRFWRTESPALSEVISVWLILTLVMTGSLIGLSELLGQMALR</sequence>
<keyword evidence="1" id="KW-1133">Transmembrane helix</keyword>
<reference evidence="2 3" key="1">
    <citation type="submission" date="2018-08" db="EMBL/GenBank/DDBJ databases">
        <title>Meiothermus hypogaeus DSM 23238 genome sequencing project.</title>
        <authorList>
            <person name="Da Costa M.S."/>
            <person name="Albuquerque L."/>
            <person name="Raposo P."/>
            <person name="Froufe H.J.C."/>
            <person name="Barroso C.S."/>
            <person name="Egas C."/>
        </authorList>
    </citation>
    <scope>NUCLEOTIDE SEQUENCE [LARGE SCALE GENOMIC DNA]</scope>
    <source>
        <strain evidence="2 3">DSM 23238</strain>
    </source>
</reference>
<name>A0ABX9MJ65_9DEIN</name>
<evidence type="ECO:0000313" key="3">
    <source>
        <dbReference type="Proteomes" id="UP000265443"/>
    </source>
</evidence>
<keyword evidence="1" id="KW-0472">Membrane</keyword>
<dbReference type="Proteomes" id="UP000265443">
    <property type="component" value="Unassembled WGS sequence"/>
</dbReference>
<comment type="caution">
    <text evidence="2">The sequence shown here is derived from an EMBL/GenBank/DDBJ whole genome shotgun (WGS) entry which is preliminary data.</text>
</comment>
<accession>A0ABX9MJ65</accession>
<evidence type="ECO:0008006" key="4">
    <source>
        <dbReference type="Google" id="ProtNLM"/>
    </source>
</evidence>
<keyword evidence="3" id="KW-1185">Reference proteome</keyword>
<proteinExistence type="predicted"/>
<evidence type="ECO:0000256" key="1">
    <source>
        <dbReference type="SAM" id="Phobius"/>
    </source>
</evidence>
<keyword evidence="1" id="KW-0812">Transmembrane</keyword>
<evidence type="ECO:0000313" key="2">
    <source>
        <dbReference type="EMBL" id="RIH75454.1"/>
    </source>
</evidence>
<dbReference type="EMBL" id="QWKY01000075">
    <property type="protein sequence ID" value="RIH75454.1"/>
    <property type="molecule type" value="Genomic_DNA"/>
</dbReference>
<feature type="transmembrane region" description="Helical" evidence="1">
    <location>
        <begin position="38"/>
        <end position="59"/>
    </location>
</feature>
<organism evidence="2 3">
    <name type="scientific">Meiothermus hypogaeus</name>
    <dbReference type="NCBI Taxonomy" id="884155"/>
    <lineage>
        <taxon>Bacteria</taxon>
        <taxon>Thermotogati</taxon>
        <taxon>Deinococcota</taxon>
        <taxon>Deinococci</taxon>
        <taxon>Thermales</taxon>
        <taxon>Thermaceae</taxon>
        <taxon>Meiothermus</taxon>
    </lineage>
</organism>
<gene>
    <name evidence="2" type="ORF">Mhypo_02900</name>
</gene>
<protein>
    <recommendedName>
        <fullName evidence="4">DUF1146 domain-containing protein</fullName>
    </recommendedName>
</protein>